<gene>
    <name evidence="18" type="primary">pyk</name>
    <name evidence="18" type="ORF">ACFO0B_28150</name>
</gene>
<keyword evidence="8" id="KW-0547">Nucleotide-binding</keyword>
<dbReference type="InterPro" id="IPR015813">
    <property type="entry name" value="Pyrv/PenolPyrv_kinase-like_dom"/>
</dbReference>
<dbReference type="Gene3D" id="2.40.33.10">
    <property type="entry name" value="PK beta-barrel domain-like"/>
    <property type="match status" value="1"/>
</dbReference>
<evidence type="ECO:0000256" key="8">
    <source>
        <dbReference type="ARBA" id="ARBA00022741"/>
    </source>
</evidence>
<feature type="domain" description="Pyruvate kinase C-terminal" evidence="17">
    <location>
        <begin position="354"/>
        <end position="465"/>
    </location>
</feature>
<dbReference type="Gene3D" id="3.40.1380.20">
    <property type="entry name" value="Pyruvate kinase, C-terminal domain"/>
    <property type="match status" value="1"/>
</dbReference>
<evidence type="ECO:0000256" key="15">
    <source>
        <dbReference type="RuleBase" id="RU000504"/>
    </source>
</evidence>
<evidence type="ECO:0000256" key="1">
    <source>
        <dbReference type="ARBA" id="ARBA00001958"/>
    </source>
</evidence>
<dbReference type="NCBIfam" id="NF004978">
    <property type="entry name" value="PRK06354.1"/>
    <property type="match status" value="1"/>
</dbReference>
<dbReference type="InterPro" id="IPR011037">
    <property type="entry name" value="Pyrv_Knase-like_insert_dom_sf"/>
</dbReference>
<proteinExistence type="inferred from homology"/>
<dbReference type="SUPFAM" id="SSF51621">
    <property type="entry name" value="Phosphoenolpyruvate/pyruvate domain"/>
    <property type="match status" value="1"/>
</dbReference>
<dbReference type="GO" id="GO:0004743">
    <property type="term" value="F:pyruvate kinase activity"/>
    <property type="evidence" value="ECO:0007669"/>
    <property type="project" value="UniProtKB-EC"/>
</dbReference>
<keyword evidence="13 18" id="KW-0670">Pyruvate</keyword>
<feature type="domain" description="Pyruvate kinase barrel" evidence="16">
    <location>
        <begin position="2"/>
        <end position="323"/>
    </location>
</feature>
<evidence type="ECO:0000259" key="16">
    <source>
        <dbReference type="Pfam" id="PF00224"/>
    </source>
</evidence>
<evidence type="ECO:0000256" key="12">
    <source>
        <dbReference type="ARBA" id="ARBA00023152"/>
    </source>
</evidence>
<dbReference type="InterPro" id="IPR015806">
    <property type="entry name" value="Pyrv_Knase_insert_dom_sf"/>
</dbReference>
<dbReference type="Gene3D" id="3.20.20.60">
    <property type="entry name" value="Phosphoenolpyruvate-binding domains"/>
    <property type="match status" value="1"/>
</dbReference>
<evidence type="ECO:0000256" key="14">
    <source>
        <dbReference type="NCBIfam" id="TIGR01064"/>
    </source>
</evidence>
<dbReference type="RefSeq" id="WP_378616124.1">
    <property type="nucleotide sequence ID" value="NZ_JBHSAX010000023.1"/>
</dbReference>
<name>A0ABV8E0C6_9NOCA</name>
<evidence type="ECO:0000256" key="2">
    <source>
        <dbReference type="ARBA" id="ARBA00004997"/>
    </source>
</evidence>
<dbReference type="EC" id="2.7.1.40" evidence="5 14"/>
<dbReference type="InterPro" id="IPR001697">
    <property type="entry name" value="Pyr_Knase"/>
</dbReference>
<dbReference type="NCBIfam" id="NF004886">
    <property type="entry name" value="PRK06247.1"/>
    <property type="match status" value="1"/>
</dbReference>
<keyword evidence="10" id="KW-0067">ATP-binding</keyword>
<comment type="catalytic activity">
    <reaction evidence="15">
        <text>pyruvate + ATP = phosphoenolpyruvate + ADP + H(+)</text>
        <dbReference type="Rhea" id="RHEA:18157"/>
        <dbReference type="ChEBI" id="CHEBI:15361"/>
        <dbReference type="ChEBI" id="CHEBI:15378"/>
        <dbReference type="ChEBI" id="CHEBI:30616"/>
        <dbReference type="ChEBI" id="CHEBI:58702"/>
        <dbReference type="ChEBI" id="CHEBI:456216"/>
        <dbReference type="EC" id="2.7.1.40"/>
    </reaction>
</comment>
<dbReference type="GO" id="GO:0016301">
    <property type="term" value="F:kinase activity"/>
    <property type="evidence" value="ECO:0007669"/>
    <property type="project" value="UniProtKB-KW"/>
</dbReference>
<comment type="caution">
    <text evidence="18">The sequence shown here is derived from an EMBL/GenBank/DDBJ whole genome shotgun (WGS) entry which is preliminary data.</text>
</comment>
<keyword evidence="7" id="KW-0479">Metal-binding</keyword>
<dbReference type="Pfam" id="PF00224">
    <property type="entry name" value="PK"/>
    <property type="match status" value="1"/>
</dbReference>
<keyword evidence="12 15" id="KW-0324">Glycolysis</keyword>
<evidence type="ECO:0000256" key="10">
    <source>
        <dbReference type="ARBA" id="ARBA00022840"/>
    </source>
</evidence>
<protein>
    <recommendedName>
        <fullName evidence="5 14">Pyruvate kinase</fullName>
        <ecNumber evidence="5 14">2.7.1.40</ecNumber>
    </recommendedName>
</protein>
<evidence type="ECO:0000313" key="18">
    <source>
        <dbReference type="EMBL" id="MFC3965880.1"/>
    </source>
</evidence>
<sequence length="472" mass="50856">MMRRTKIVCTLGPATASEDRIRELVESGMDVARLNFSHGEHADHAENYKKVRQASDHAGRAVGILADLQGPKIRLGRFTEGRTTWATGEEVRITVDEVDGTHDRVSTTYKELAADAKAGDRLLVDDGKVGLTVTGVDGNDVICRVTEGGPVSNNKGVSLPGMNVSVPALSEKDIEDLEFALALGVDFIALSFVRSPSDVELVHDIMDRVGRRVPVIGKLEKPEAIDNLEAVVLAFDAVMVARGDLGVELPLEQVPLVQKRAIQMARENAKPVIVATQMLESMIENSRPTRAEASDVANAVLDGADAVMLSGETSVGAYPIDTVRTMARIVHAVESESTTVPPLTHVPRTKRGVISYAARDIGERLNAKALVAFTQSGDTVRRLARLHTPLPLLAFTPLPEVRSQLSLTWGTETFLVPTVHSTDAMIKQVDAALLTLGRYQRGDLVVIVAGSPPGTVGSTNLIHVHRIGEEDH</sequence>
<comment type="subunit">
    <text evidence="4">Homotetramer.</text>
</comment>
<dbReference type="Pfam" id="PF02887">
    <property type="entry name" value="PK_C"/>
    <property type="match status" value="1"/>
</dbReference>
<dbReference type="Proteomes" id="UP001595696">
    <property type="component" value="Unassembled WGS sequence"/>
</dbReference>
<evidence type="ECO:0000256" key="11">
    <source>
        <dbReference type="ARBA" id="ARBA00022842"/>
    </source>
</evidence>
<dbReference type="SUPFAM" id="SSF50800">
    <property type="entry name" value="PK beta-barrel domain-like"/>
    <property type="match status" value="1"/>
</dbReference>
<keyword evidence="19" id="KW-1185">Reference proteome</keyword>
<evidence type="ECO:0000256" key="5">
    <source>
        <dbReference type="ARBA" id="ARBA00012142"/>
    </source>
</evidence>
<dbReference type="InterPro" id="IPR040442">
    <property type="entry name" value="Pyrv_kinase-like_dom_sf"/>
</dbReference>
<accession>A0ABV8E0C6</accession>
<comment type="cofactor">
    <cofactor evidence="1">
        <name>K(+)</name>
        <dbReference type="ChEBI" id="CHEBI:29103"/>
    </cofactor>
</comment>
<dbReference type="InterPro" id="IPR015793">
    <property type="entry name" value="Pyrv_Knase_brl"/>
</dbReference>
<evidence type="ECO:0000259" key="17">
    <source>
        <dbReference type="Pfam" id="PF02887"/>
    </source>
</evidence>
<keyword evidence="11 15" id="KW-0460">Magnesium</keyword>
<dbReference type="InterPro" id="IPR036918">
    <property type="entry name" value="Pyrv_Knase_C_sf"/>
</dbReference>
<keyword evidence="9 15" id="KW-0418">Kinase</keyword>
<dbReference type="NCBIfam" id="TIGR01064">
    <property type="entry name" value="pyruv_kin"/>
    <property type="match status" value="1"/>
</dbReference>
<dbReference type="EMBL" id="JBHSAX010000023">
    <property type="protein sequence ID" value="MFC3965880.1"/>
    <property type="molecule type" value="Genomic_DNA"/>
</dbReference>
<comment type="similarity">
    <text evidence="3 15">Belongs to the pyruvate kinase family.</text>
</comment>
<organism evidence="18 19">
    <name type="scientific">Nocardia jiangsuensis</name>
    <dbReference type="NCBI Taxonomy" id="1691563"/>
    <lineage>
        <taxon>Bacteria</taxon>
        <taxon>Bacillati</taxon>
        <taxon>Actinomycetota</taxon>
        <taxon>Actinomycetes</taxon>
        <taxon>Mycobacteriales</taxon>
        <taxon>Nocardiaceae</taxon>
        <taxon>Nocardia</taxon>
    </lineage>
</organism>
<dbReference type="PANTHER" id="PTHR11817">
    <property type="entry name" value="PYRUVATE KINASE"/>
    <property type="match status" value="1"/>
</dbReference>
<evidence type="ECO:0000256" key="3">
    <source>
        <dbReference type="ARBA" id="ARBA00008663"/>
    </source>
</evidence>
<evidence type="ECO:0000256" key="13">
    <source>
        <dbReference type="ARBA" id="ARBA00023317"/>
    </source>
</evidence>
<evidence type="ECO:0000256" key="7">
    <source>
        <dbReference type="ARBA" id="ARBA00022723"/>
    </source>
</evidence>
<evidence type="ECO:0000256" key="6">
    <source>
        <dbReference type="ARBA" id="ARBA00022679"/>
    </source>
</evidence>
<dbReference type="NCBIfam" id="NF004491">
    <property type="entry name" value="PRK05826.1"/>
    <property type="match status" value="1"/>
</dbReference>
<evidence type="ECO:0000256" key="4">
    <source>
        <dbReference type="ARBA" id="ARBA00011881"/>
    </source>
</evidence>
<keyword evidence="6 15" id="KW-0808">Transferase</keyword>
<comment type="pathway">
    <text evidence="2 15">Carbohydrate degradation; glycolysis; pyruvate from D-glyceraldehyde 3-phosphate: step 5/5.</text>
</comment>
<evidence type="ECO:0000313" key="19">
    <source>
        <dbReference type="Proteomes" id="UP001595696"/>
    </source>
</evidence>
<dbReference type="PRINTS" id="PR01050">
    <property type="entry name" value="PYRUVTKNASE"/>
</dbReference>
<evidence type="ECO:0000256" key="9">
    <source>
        <dbReference type="ARBA" id="ARBA00022777"/>
    </source>
</evidence>
<dbReference type="SUPFAM" id="SSF52935">
    <property type="entry name" value="PK C-terminal domain-like"/>
    <property type="match status" value="1"/>
</dbReference>
<dbReference type="InterPro" id="IPR015795">
    <property type="entry name" value="Pyrv_Knase_C"/>
</dbReference>
<reference evidence="19" key="1">
    <citation type="journal article" date="2019" name="Int. J. Syst. Evol. Microbiol.">
        <title>The Global Catalogue of Microorganisms (GCM) 10K type strain sequencing project: providing services to taxonomists for standard genome sequencing and annotation.</title>
        <authorList>
            <consortium name="The Broad Institute Genomics Platform"/>
            <consortium name="The Broad Institute Genome Sequencing Center for Infectious Disease"/>
            <person name="Wu L."/>
            <person name="Ma J."/>
        </authorList>
    </citation>
    <scope>NUCLEOTIDE SEQUENCE [LARGE SCALE GENOMIC DNA]</scope>
    <source>
        <strain evidence="19">CGMCC 4.7330</strain>
    </source>
</reference>